<keyword evidence="2" id="KW-1185">Reference proteome</keyword>
<proteinExistence type="predicted"/>
<dbReference type="Proteomes" id="UP000295793">
    <property type="component" value="Unassembled WGS sequence"/>
</dbReference>
<reference evidence="1 2" key="1">
    <citation type="submission" date="2019-03" db="EMBL/GenBank/DDBJ databases">
        <title>Genomic Encyclopedia of Archaeal and Bacterial Type Strains, Phase II (KMG-II): from individual species to whole genera.</title>
        <authorList>
            <person name="Goeker M."/>
        </authorList>
    </citation>
    <scope>NUCLEOTIDE SEQUENCE [LARGE SCALE GENOMIC DNA]</scope>
    <source>
        <strain evidence="1 2">DSM 15388</strain>
    </source>
</reference>
<protein>
    <submittedName>
        <fullName evidence="1">Uncharacterized protein</fullName>
    </submittedName>
</protein>
<dbReference type="RefSeq" id="WP_132700676.1">
    <property type="nucleotide sequence ID" value="NZ_SLZR01000004.1"/>
</dbReference>
<name>A0A4R3I724_9GAMM</name>
<evidence type="ECO:0000313" key="1">
    <source>
        <dbReference type="EMBL" id="TCS41936.1"/>
    </source>
</evidence>
<gene>
    <name evidence="1" type="ORF">BCF53_10440</name>
</gene>
<comment type="caution">
    <text evidence="1">The sequence shown here is derived from an EMBL/GenBank/DDBJ whole genome shotgun (WGS) entry which is preliminary data.</text>
</comment>
<dbReference type="AlphaFoldDB" id="A0A4R3I724"/>
<dbReference type="OrthoDB" id="6388921at2"/>
<organism evidence="1 2">
    <name type="scientific">Reinekea marinisedimentorum</name>
    <dbReference type="NCBI Taxonomy" id="230495"/>
    <lineage>
        <taxon>Bacteria</taxon>
        <taxon>Pseudomonadati</taxon>
        <taxon>Pseudomonadota</taxon>
        <taxon>Gammaproteobacteria</taxon>
        <taxon>Oceanospirillales</taxon>
        <taxon>Saccharospirillaceae</taxon>
        <taxon>Reinekea</taxon>
    </lineage>
</organism>
<evidence type="ECO:0000313" key="2">
    <source>
        <dbReference type="Proteomes" id="UP000295793"/>
    </source>
</evidence>
<sequence>MLKKIARKVLGREGSGLEGYQFFIDVVSPELIAGWAANTKNTQHKPIVDVCSNGEVLWQVKAESFREDLTEAGIGDFAFKLKPVAAVLKRDITEVDIHIDGHKVNEQPYPLVMQCPNEGCLTSHFAMAHEHYTGHVDAITENLIVGWVMANANPNIRAKVVLVHNGEELAATVADQYRGDLHKGEAQDGCHSFRLNLPVHKFPSASFECDLQVDGQKVNPQPIRIELDQNTLEVEQYKHNFASELGDFNALISAELNRLHQAVESETKETQGANLNVAVNVALQGIAELSARVSVMERVLVKHFSENE</sequence>
<accession>A0A4R3I724</accession>
<dbReference type="EMBL" id="SLZR01000004">
    <property type="protein sequence ID" value="TCS41936.1"/>
    <property type="molecule type" value="Genomic_DNA"/>
</dbReference>